<accession>A0A1L7CKA2</accession>
<evidence type="ECO:0000256" key="2">
    <source>
        <dbReference type="SAM" id="MobiDB-lite"/>
    </source>
</evidence>
<keyword evidence="1" id="KW-0175">Coiled coil</keyword>
<dbReference type="Proteomes" id="UP000185479">
    <property type="component" value="Chromosome"/>
</dbReference>
<evidence type="ECO:0000313" key="3">
    <source>
        <dbReference type="EMBL" id="APT86290.1"/>
    </source>
</evidence>
<keyword evidence="4" id="KW-1185">Reference proteome</keyword>
<name>A0A1L7CKA2_CORFL</name>
<organism evidence="3 4">
    <name type="scientific">Corynebacterium flavescens</name>
    <dbReference type="NCBI Taxonomy" id="28028"/>
    <lineage>
        <taxon>Bacteria</taxon>
        <taxon>Bacillati</taxon>
        <taxon>Actinomycetota</taxon>
        <taxon>Actinomycetes</taxon>
        <taxon>Mycobacteriales</taxon>
        <taxon>Corynebacteriaceae</taxon>
        <taxon>Corynebacterium</taxon>
    </lineage>
</organism>
<feature type="coiled-coil region" evidence="1">
    <location>
        <begin position="132"/>
        <end position="159"/>
    </location>
</feature>
<dbReference type="AlphaFoldDB" id="A0A1L7CKA2"/>
<gene>
    <name evidence="3" type="ORF">CFLV_03170</name>
</gene>
<feature type="region of interest" description="Disordered" evidence="2">
    <location>
        <begin position="410"/>
        <end position="429"/>
    </location>
</feature>
<reference evidence="3 4" key="1">
    <citation type="submission" date="2014-08" db="EMBL/GenBank/DDBJ databases">
        <title>Complete genome sequence of Corynebacterium flavescens OJ8(T)(=DSM 20296(T)), isolated from cheese.</title>
        <authorList>
            <person name="Ruckert C."/>
            <person name="Albersmeier A."/>
            <person name="Winkler A."/>
            <person name="Kalinowski J."/>
        </authorList>
    </citation>
    <scope>NUCLEOTIDE SEQUENCE [LARGE SCALE GENOMIC DNA]</scope>
    <source>
        <strain evidence="3 4">OJ8</strain>
    </source>
</reference>
<dbReference type="EMBL" id="CP009246">
    <property type="protein sequence ID" value="APT86290.1"/>
    <property type="molecule type" value="Genomic_DNA"/>
</dbReference>
<dbReference type="KEGG" id="cfc:CFLV_03170"/>
<protein>
    <submittedName>
        <fullName evidence="3">Uncharacterized protein</fullName>
    </submittedName>
</protein>
<proteinExistence type="predicted"/>
<evidence type="ECO:0000313" key="4">
    <source>
        <dbReference type="Proteomes" id="UP000185479"/>
    </source>
</evidence>
<evidence type="ECO:0000256" key="1">
    <source>
        <dbReference type="SAM" id="Coils"/>
    </source>
</evidence>
<sequence>MICMRDSTASMSIYEGEDGILLMGSPDLLSAFDDEFQLTGNPLSSKTMSRLGNALGGVAELQGQSGRWLKLDSESARFLQDRGIKDVAAGVVRRKDFTELGNGGQIVKHLHFEAAGLLTPAAPAALAAMASQAAVEAALEDIQEYLEKINEKLDQLLKQKKVETLGRLGGVTLTIYEAEAVYGETGTVSTVNWSKVQTISLELKSMQAEALFKLKSIAEDFEQHTKNVGKIAGALSQAQEDVSFWLGVLARTLELDERAYLLEFAHVADHIPDQLEAHRQGIRIARTERGQLIANSLRAIASLTTAAAGMSNFSRFSSPFDAKRVIRRVNDINQAIGEFARYVDLETSDIGLLDYTPWRHSAKGVVDDAASLLGSVGSEAVGRVKQASEHLQDRRDKALLLKAEEIMEKRRRREADTSVEMVEETSIED</sequence>
<dbReference type="STRING" id="28028.CFLV_03170"/>